<protein>
    <submittedName>
        <fullName evidence="1">Uncharacterized protein</fullName>
    </submittedName>
</protein>
<dbReference type="Proteomes" id="UP000828251">
    <property type="component" value="Unassembled WGS sequence"/>
</dbReference>
<organism evidence="1 2">
    <name type="scientific">Gossypium stocksii</name>
    <dbReference type="NCBI Taxonomy" id="47602"/>
    <lineage>
        <taxon>Eukaryota</taxon>
        <taxon>Viridiplantae</taxon>
        <taxon>Streptophyta</taxon>
        <taxon>Embryophyta</taxon>
        <taxon>Tracheophyta</taxon>
        <taxon>Spermatophyta</taxon>
        <taxon>Magnoliopsida</taxon>
        <taxon>eudicotyledons</taxon>
        <taxon>Gunneridae</taxon>
        <taxon>Pentapetalae</taxon>
        <taxon>rosids</taxon>
        <taxon>malvids</taxon>
        <taxon>Malvales</taxon>
        <taxon>Malvaceae</taxon>
        <taxon>Malvoideae</taxon>
        <taxon>Gossypium</taxon>
    </lineage>
</organism>
<reference evidence="1 2" key="1">
    <citation type="journal article" date="2021" name="Plant Biotechnol. J.">
        <title>Multi-omics assisted identification of the key and species-specific regulatory components of drought-tolerant mechanisms in Gossypium stocksii.</title>
        <authorList>
            <person name="Yu D."/>
            <person name="Ke L."/>
            <person name="Zhang D."/>
            <person name="Wu Y."/>
            <person name="Sun Y."/>
            <person name="Mei J."/>
            <person name="Sun J."/>
            <person name="Sun Y."/>
        </authorList>
    </citation>
    <scope>NUCLEOTIDE SEQUENCE [LARGE SCALE GENOMIC DNA]</scope>
    <source>
        <strain evidence="2">cv. E1</strain>
        <tissue evidence="1">Leaf</tissue>
    </source>
</reference>
<gene>
    <name evidence="1" type="ORF">J1N35_029614</name>
</gene>
<keyword evidence="2" id="KW-1185">Reference proteome</keyword>
<comment type="caution">
    <text evidence="1">The sequence shown here is derived from an EMBL/GenBank/DDBJ whole genome shotgun (WGS) entry which is preliminary data.</text>
</comment>
<evidence type="ECO:0000313" key="2">
    <source>
        <dbReference type="Proteomes" id="UP000828251"/>
    </source>
</evidence>
<dbReference type="AlphaFoldDB" id="A0A9D3ZTD8"/>
<proteinExistence type="predicted"/>
<sequence>MLMKLKLGAGNQGIKFHLHDNAGSQVSVPEVTAKRISMLRRFSIKLYVLGFGEVQ</sequence>
<name>A0A9D3ZTD8_9ROSI</name>
<evidence type="ECO:0000313" key="1">
    <source>
        <dbReference type="EMBL" id="KAH1064627.1"/>
    </source>
</evidence>
<accession>A0A9D3ZTD8</accession>
<dbReference type="EMBL" id="JAIQCV010000009">
    <property type="protein sequence ID" value="KAH1064627.1"/>
    <property type="molecule type" value="Genomic_DNA"/>
</dbReference>